<sequence length="61" mass="6700">MRRPARRASHLLCQKSAVAWVQAGAGAALPDVHADVHIAAAVRELPLILHCVRFFDYVAPR</sequence>
<organism evidence="1 2">
    <name type="scientific">Mesorhizobium prunaredense</name>
    <dbReference type="NCBI Taxonomy" id="1631249"/>
    <lineage>
        <taxon>Bacteria</taxon>
        <taxon>Pseudomonadati</taxon>
        <taxon>Pseudomonadota</taxon>
        <taxon>Alphaproteobacteria</taxon>
        <taxon>Hyphomicrobiales</taxon>
        <taxon>Phyllobacteriaceae</taxon>
        <taxon>Mesorhizobium</taxon>
    </lineage>
</organism>
<dbReference type="STRING" id="1631249.BQ8794_70126"/>
<reference evidence="2" key="1">
    <citation type="submission" date="2017-01" db="EMBL/GenBank/DDBJ databases">
        <authorList>
            <person name="Brunel B."/>
        </authorList>
    </citation>
    <scope>NUCLEOTIDE SEQUENCE [LARGE SCALE GENOMIC DNA]</scope>
</reference>
<accession>A0A1R3VGY6</accession>
<proteinExistence type="predicted"/>
<evidence type="ECO:0000313" key="2">
    <source>
        <dbReference type="Proteomes" id="UP000188388"/>
    </source>
</evidence>
<protein>
    <submittedName>
        <fullName evidence="1">Uncharacterized protein</fullName>
    </submittedName>
</protein>
<name>A0A1R3VGY6_9HYPH</name>
<gene>
    <name evidence="1" type="ORF">BQ8794_70126</name>
</gene>
<dbReference type="AlphaFoldDB" id="A0A1R3VGY6"/>
<keyword evidence="2" id="KW-1185">Reference proteome</keyword>
<evidence type="ECO:0000313" key="1">
    <source>
        <dbReference type="EMBL" id="SIT59196.1"/>
    </source>
</evidence>
<dbReference type="Proteomes" id="UP000188388">
    <property type="component" value="Unassembled WGS sequence"/>
</dbReference>
<dbReference type="EMBL" id="FTPD01000067">
    <property type="protein sequence ID" value="SIT59196.1"/>
    <property type="molecule type" value="Genomic_DNA"/>
</dbReference>